<comment type="caution">
    <text evidence="1">The sequence shown here is derived from an EMBL/GenBank/DDBJ whole genome shotgun (WGS) entry which is preliminary data.</text>
</comment>
<sequence>MKRALTEHGLMVGAFQRIELKALELLQLSADRRKVLAEFRGEAASVYAEQRSPYIRKRLQRFLAVLDSLEALSADEERQWNLLQRIVTRLQNTDVLDHFGAGLQRRMNRILKDAVDAESRLPAEWKGEHWFLFTVGTIHIAVNGRILRYQKVGGRKAIKAPFPLRVFPETDIWRKGSLYLTVLETDKKERVAIYANAVTSLPSFFEPGPLSPVQHPDLMGKIRHAGRTVYIWKPLPSEG</sequence>
<gene>
    <name evidence="1" type="ORF">F9K24_07640</name>
</gene>
<dbReference type="Proteomes" id="UP000460298">
    <property type="component" value="Unassembled WGS sequence"/>
</dbReference>
<dbReference type="AlphaFoldDB" id="A0A833H2U8"/>
<organism evidence="1 2">
    <name type="scientific">Leptonema illini</name>
    <dbReference type="NCBI Taxonomy" id="183"/>
    <lineage>
        <taxon>Bacteria</taxon>
        <taxon>Pseudomonadati</taxon>
        <taxon>Spirochaetota</taxon>
        <taxon>Spirochaetia</taxon>
        <taxon>Leptospirales</taxon>
        <taxon>Leptospiraceae</taxon>
        <taxon>Leptonema</taxon>
    </lineage>
</organism>
<evidence type="ECO:0000313" key="2">
    <source>
        <dbReference type="Proteomes" id="UP000460298"/>
    </source>
</evidence>
<name>A0A833H2U8_9LEPT</name>
<reference evidence="1 2" key="1">
    <citation type="submission" date="2019-10" db="EMBL/GenBank/DDBJ databases">
        <title>Extracellular Electron Transfer in a Candidatus Methanoperedens spp. Enrichment Culture.</title>
        <authorList>
            <person name="Berger S."/>
            <person name="Rangel Shaw D."/>
            <person name="Berben T."/>
            <person name="In 'T Zandt M."/>
            <person name="Frank J."/>
            <person name="Reimann J."/>
            <person name="Jetten M.S.M."/>
            <person name="Welte C.U."/>
        </authorList>
    </citation>
    <scope>NUCLEOTIDE SEQUENCE [LARGE SCALE GENOMIC DNA]</scope>
    <source>
        <strain evidence="1">SB12</strain>
    </source>
</reference>
<proteinExistence type="predicted"/>
<dbReference type="EMBL" id="WBUI01000006">
    <property type="protein sequence ID" value="KAB2933210.1"/>
    <property type="molecule type" value="Genomic_DNA"/>
</dbReference>
<protein>
    <submittedName>
        <fullName evidence="1">Uncharacterized protein</fullName>
    </submittedName>
</protein>
<evidence type="ECO:0000313" key="1">
    <source>
        <dbReference type="EMBL" id="KAB2933210.1"/>
    </source>
</evidence>
<accession>A0A833H2U8</accession>